<feature type="compositionally biased region" description="Basic and acidic residues" evidence="1">
    <location>
        <begin position="11"/>
        <end position="21"/>
    </location>
</feature>
<dbReference type="RefSeq" id="WP_117658504.1">
    <property type="nucleotide sequence ID" value="NZ_JAQECX010000005.1"/>
</dbReference>
<gene>
    <name evidence="2" type="ORF">DW137_09910</name>
</gene>
<evidence type="ECO:0000256" key="1">
    <source>
        <dbReference type="SAM" id="MobiDB-lite"/>
    </source>
</evidence>
<organism evidence="2 3">
    <name type="scientific">Bifidobacterium bifidum</name>
    <dbReference type="NCBI Taxonomy" id="1681"/>
    <lineage>
        <taxon>Bacteria</taxon>
        <taxon>Bacillati</taxon>
        <taxon>Actinomycetota</taxon>
        <taxon>Actinomycetes</taxon>
        <taxon>Bifidobacteriales</taxon>
        <taxon>Bifidobacteriaceae</taxon>
        <taxon>Bifidobacterium</taxon>
    </lineage>
</organism>
<feature type="region of interest" description="Disordered" evidence="1">
    <location>
        <begin position="1"/>
        <end position="21"/>
    </location>
</feature>
<protein>
    <submittedName>
        <fullName evidence="2">Uncharacterized protein</fullName>
    </submittedName>
</protein>
<evidence type="ECO:0000313" key="2">
    <source>
        <dbReference type="EMBL" id="RHJ22122.1"/>
    </source>
</evidence>
<dbReference type="Proteomes" id="UP000283727">
    <property type="component" value="Unassembled WGS sequence"/>
</dbReference>
<comment type="caution">
    <text evidence="2">The sequence shown here is derived from an EMBL/GenBank/DDBJ whole genome shotgun (WGS) entry which is preliminary data.</text>
</comment>
<reference evidence="2 3" key="1">
    <citation type="submission" date="2018-08" db="EMBL/GenBank/DDBJ databases">
        <title>A genome reference for cultivated species of the human gut microbiota.</title>
        <authorList>
            <person name="Zou Y."/>
            <person name="Xue W."/>
            <person name="Luo G."/>
        </authorList>
    </citation>
    <scope>NUCLEOTIDE SEQUENCE [LARGE SCALE GENOMIC DNA]</scope>
    <source>
        <strain evidence="2 3">AM12-10</strain>
    </source>
</reference>
<dbReference type="EMBL" id="QRLR01000006">
    <property type="protein sequence ID" value="RHJ22122.1"/>
    <property type="molecule type" value="Genomic_DNA"/>
</dbReference>
<feature type="compositionally biased region" description="Polar residues" evidence="1">
    <location>
        <begin position="1"/>
        <end position="10"/>
    </location>
</feature>
<sequence length="153" mass="17433">MASHESTSQVREAKREAERDRNRALQRVSDMCANGQRQLVLRFLIANMRHNPALAKIHLWQLDVAMFHVGRYKALKTVRRMRETIGDKSNVTDGVASLGWALAGREESVRMSTWLFLLLLREDLVRFEPPDGFPYAMLYGRDGDKGDDGGNMA</sequence>
<proteinExistence type="predicted"/>
<name>A0A415C354_BIFBI</name>
<accession>A0A415C354</accession>
<dbReference type="AlphaFoldDB" id="A0A415C354"/>
<evidence type="ECO:0000313" key="3">
    <source>
        <dbReference type="Proteomes" id="UP000283727"/>
    </source>
</evidence>